<dbReference type="OrthoDB" id="10006270at2759"/>
<dbReference type="EMBL" id="CAJJDO010000002">
    <property type="protein sequence ID" value="CAD8133198.1"/>
    <property type="molecule type" value="Genomic_DNA"/>
</dbReference>
<keyword evidence="2" id="KW-1185">Reference proteome</keyword>
<gene>
    <name evidence="1" type="ORF">PPENT_87.1.T0020281</name>
</gene>
<accession>A0A8S1RYZ5</accession>
<evidence type="ECO:0000313" key="2">
    <source>
        <dbReference type="Proteomes" id="UP000689195"/>
    </source>
</evidence>
<name>A0A8S1RYZ5_9CILI</name>
<proteinExistence type="predicted"/>
<evidence type="ECO:0000313" key="1">
    <source>
        <dbReference type="EMBL" id="CAD8133198.1"/>
    </source>
</evidence>
<organism evidence="1 2">
    <name type="scientific">Paramecium pentaurelia</name>
    <dbReference type="NCBI Taxonomy" id="43138"/>
    <lineage>
        <taxon>Eukaryota</taxon>
        <taxon>Sar</taxon>
        <taxon>Alveolata</taxon>
        <taxon>Ciliophora</taxon>
        <taxon>Intramacronucleata</taxon>
        <taxon>Oligohymenophorea</taxon>
        <taxon>Peniculida</taxon>
        <taxon>Parameciidae</taxon>
        <taxon>Paramecium</taxon>
    </lineage>
</organism>
<comment type="caution">
    <text evidence="1">The sequence shown here is derived from an EMBL/GenBank/DDBJ whole genome shotgun (WGS) entry which is preliminary data.</text>
</comment>
<protein>
    <submittedName>
        <fullName evidence="1">Uncharacterized protein</fullName>
    </submittedName>
</protein>
<dbReference type="Proteomes" id="UP000689195">
    <property type="component" value="Unassembled WGS sequence"/>
</dbReference>
<sequence length="106" mass="12644">MNINIFNERNYVEALQFINQATTLNSKNEKLLDHKGITLMKLDQYQQDFECLMKQQKLILIIKHFQFKQGWHSCKLLQKIQIIIIGLTNVQMKLRSMSRIQSCQIF</sequence>
<reference evidence="1" key="1">
    <citation type="submission" date="2021-01" db="EMBL/GenBank/DDBJ databases">
        <authorList>
            <consortium name="Genoscope - CEA"/>
            <person name="William W."/>
        </authorList>
    </citation>
    <scope>NUCLEOTIDE SEQUENCE</scope>
</reference>
<dbReference type="AlphaFoldDB" id="A0A8S1RYZ5"/>